<reference evidence="1 2" key="1">
    <citation type="journal article" date="2021" name="Int. J. Syst. Evol. Microbiol.">
        <title>Amazonocrinis nigriterrae gen. nov., sp. nov., Atlanticothrix silvestris gen. nov., sp. nov. and Dendronalium phyllosphericum gen. nov., sp. nov., nostocacean cyanobacteria from Brazilian environments.</title>
        <authorList>
            <person name="Alvarenga D.O."/>
            <person name="Andreote A.P.D."/>
            <person name="Branco L.H.Z."/>
            <person name="Delbaje E."/>
            <person name="Cruz R.B."/>
            <person name="Varani A.M."/>
            <person name="Fiore M.F."/>
        </authorList>
    </citation>
    <scope>NUCLEOTIDE SEQUENCE [LARGE SCALE GENOMIC DNA]</scope>
    <source>
        <strain evidence="1 2">CENA369</strain>
    </source>
</reference>
<organism evidence="1 2">
    <name type="scientific">Dendronalium phyllosphericum CENA369</name>
    <dbReference type="NCBI Taxonomy" id="1725256"/>
    <lineage>
        <taxon>Bacteria</taxon>
        <taxon>Bacillati</taxon>
        <taxon>Cyanobacteriota</taxon>
        <taxon>Cyanophyceae</taxon>
        <taxon>Nostocales</taxon>
        <taxon>Nostocaceae</taxon>
        <taxon>Dendronalium</taxon>
        <taxon>Dendronalium phyllosphericum</taxon>
    </lineage>
</organism>
<dbReference type="EMBL" id="JAECZA010000083">
    <property type="protein sequence ID" value="MBH8574777.1"/>
    <property type="molecule type" value="Genomic_DNA"/>
</dbReference>
<accession>A0A8J7LEB8</accession>
<dbReference type="RefSeq" id="WP_214433582.1">
    <property type="nucleotide sequence ID" value="NZ_CAWPUQ010000321.1"/>
</dbReference>
<dbReference type="AlphaFoldDB" id="A0A8J7LEB8"/>
<protein>
    <submittedName>
        <fullName evidence="1">Uncharacterized protein</fullName>
    </submittedName>
</protein>
<evidence type="ECO:0000313" key="2">
    <source>
        <dbReference type="Proteomes" id="UP000662314"/>
    </source>
</evidence>
<comment type="caution">
    <text evidence="1">The sequence shown here is derived from an EMBL/GenBank/DDBJ whole genome shotgun (WGS) entry which is preliminary data.</text>
</comment>
<dbReference type="Proteomes" id="UP000662314">
    <property type="component" value="Unassembled WGS sequence"/>
</dbReference>
<evidence type="ECO:0000313" key="1">
    <source>
        <dbReference type="EMBL" id="MBH8574777.1"/>
    </source>
</evidence>
<name>A0A8J7LEB8_9NOST</name>
<gene>
    <name evidence="1" type="ORF">I8752_17460</name>
</gene>
<sequence length="114" mass="12996">MKRILYRIFSSVTVATTLGMTILSMATPISAIESPPTINNSLNSIYPREPNFFTRGREQFEKEIQLLLNKKRSSQDTPLKISPEPQQLQEQLVPLEKPFELQELQNGETPHTAI</sequence>
<keyword evidence="2" id="KW-1185">Reference proteome</keyword>
<proteinExistence type="predicted"/>